<feature type="region of interest" description="Disordered" evidence="1">
    <location>
        <begin position="1141"/>
        <end position="1164"/>
    </location>
</feature>
<dbReference type="InterPro" id="IPR051647">
    <property type="entry name" value="Mediator_comp_sub12"/>
</dbReference>
<feature type="compositionally biased region" description="Basic and acidic residues" evidence="1">
    <location>
        <begin position="350"/>
        <end position="361"/>
    </location>
</feature>
<feature type="compositionally biased region" description="Low complexity" evidence="1">
    <location>
        <begin position="337"/>
        <end position="349"/>
    </location>
</feature>
<feature type="compositionally biased region" description="Basic and acidic residues" evidence="1">
    <location>
        <begin position="1"/>
        <end position="21"/>
    </location>
</feature>
<sequence>MDGEREREREREWDREPRKNPELPPIDTHAQHRREHYRPQPLLTPLPDGPAPPPAPSCPPPDTPNSEFGSPGAPPYLRSGGYRGIINIGLMGKKLRDDGDSGTPTGFLRTHRGKKGSDESSRGPPPLRRRVNSSSSSSLGKTERPGSAEEDDPIPTEYRPQKRIDEDVGEEKDENEEVSNSVKKGLGLRFQSPSGIPSQQPIGNGMAQQLQQPQQPQMAQNTQNLQDSQKSPEKPGFVRSLPTGGVVTQQRSPAEVGLGTYLYTKPVPPPTGNNPGTTNLRFPGANHGHYVTSPLASGSPGSATSPGSSGGIGGSTRESVMRGHWADVTAAVARPVQQQQQQQQQQPQQEQRKVNMDERSPQHAPPPQQISQMPQRGDFVAGGFDSLQQRTQLGGVPPSHQQQSPQRIQQQQSPPMPPTLIPQHQHQHQQPLEQQQPPNMQQQQQQPGPLPDYGDSGAYKAFTQNLQKPLVTAQPQAQRRVQIRSPPELMDEQNDDEGTNPSESSTPEIPALGARVKFPPRSNSTEDHLFNSFSEILPSLPSTHVHSLLNFAFYLSEDALVADKAEKLRISASNTPSESGWRAVDEEVGVLREQRLRRWKEWVKMEGAERTRPVGLLSKGKEEGRERQRLGLGGEENPFDTETDEDDGEGLGYEGLQPLPPPPRLPEIENLDLKSAGMDAFGGHRHHQRQHQHRHSDQYREMSERKDVPPDAPMPPQQTPSPTPTIDQVANAPKVDLELQMPRPVPSVPAIRIDPSARRRFDDDNSTVASEAHSRGGQEDTVGNAGNTPFPFTFPKVGSGGNYGPQEIRPIDTKGLVAIISSFNRGNSAANGGPSPSGGDPPPSTADIPPFLHMAYAALDTAVNSPSLDTYLSEARRSLETMTSNRLTVFNNESHTRRHRNQAQTAAVYNTGRFTFADIERMRDEFEQEENRKKMEVDKEIYLMFENEYVEVAYKDVKGQLEVLGGKWYEEVKVWLFNASTAASSGGRNSDGGSTAVGTGSGGTALEYHLLLEAIDLLNKLHITMEEHEHVLQSLVSDRNARYLQVSVQPLMTVGETARAADAERRFWIDEQERQLRGKLEGVKRAKEHAKAVERVVSELVGGLRNRFKDVVEAIYAVIFQFPPGVLPQLFRRFFDSNPGPGAIHSQPNSQHPGSESSSPTSSSYTIPKEVIQMMADSIQTLGEIVGLIKLAMDFQNAPQIRVCEATTALQVAEDHARNNGVTAPAASAAACSQGLAIRLPAALKRIREEQVEIGEKGMGEMMEALRKLQNFLNTQSHQGGPPGDEWGYRGQVGPSGGVPSLSSMIGSFRARPGQTNSLLISPGGYSPSGYSPARSSLWNSPY</sequence>
<feature type="region of interest" description="Disordered" evidence="1">
    <location>
        <begin position="827"/>
        <end position="848"/>
    </location>
</feature>
<dbReference type="STRING" id="656061.D5G9C1"/>
<dbReference type="GeneID" id="9182865"/>
<feature type="compositionally biased region" description="Low complexity" evidence="1">
    <location>
        <begin position="1148"/>
        <end position="1164"/>
    </location>
</feature>
<dbReference type="PANTHER" id="PTHR46007">
    <property type="entry name" value="MEDIATOR OF RNA POLYMERASE II TRANSCRIPTION SUBUNIT 12"/>
    <property type="match status" value="1"/>
</dbReference>
<dbReference type="RefSeq" id="XP_002836923.1">
    <property type="nucleotide sequence ID" value="XM_002836877.1"/>
</dbReference>
<dbReference type="PANTHER" id="PTHR46007:SF11">
    <property type="entry name" value="MEDIATOR OF RNA POLYMERASE II TRANSCRIPTION SUBUNIT 12"/>
    <property type="match status" value="1"/>
</dbReference>
<feature type="region of interest" description="Disordered" evidence="1">
    <location>
        <begin position="1"/>
        <end position="511"/>
    </location>
</feature>
<protein>
    <submittedName>
        <fullName evidence="2">(Perigord truffle) hypothetical protein</fullName>
    </submittedName>
</protein>
<dbReference type="GO" id="GO:0016592">
    <property type="term" value="C:mediator complex"/>
    <property type="evidence" value="ECO:0007669"/>
    <property type="project" value="TreeGrafter"/>
</dbReference>
<dbReference type="EMBL" id="FN430058">
    <property type="protein sequence ID" value="CAZ81114.1"/>
    <property type="molecule type" value="Genomic_DNA"/>
</dbReference>
<name>D5G9C1_TUBMM</name>
<feature type="region of interest" description="Disordered" evidence="1">
    <location>
        <begin position="746"/>
        <end position="809"/>
    </location>
</feature>
<feature type="compositionally biased region" description="Acidic residues" evidence="1">
    <location>
        <begin position="637"/>
        <end position="649"/>
    </location>
</feature>
<reference evidence="2 3" key="1">
    <citation type="journal article" date="2010" name="Nature">
        <title>Perigord black truffle genome uncovers evolutionary origins and mechanisms of symbiosis.</title>
        <authorList>
            <person name="Martin F."/>
            <person name="Kohler A."/>
            <person name="Murat C."/>
            <person name="Balestrini R."/>
            <person name="Coutinho P.M."/>
            <person name="Jaillon O."/>
            <person name="Montanini B."/>
            <person name="Morin E."/>
            <person name="Noel B."/>
            <person name="Percudani R."/>
            <person name="Porcel B."/>
            <person name="Rubini A."/>
            <person name="Amicucci A."/>
            <person name="Amselem J."/>
            <person name="Anthouard V."/>
            <person name="Arcioni S."/>
            <person name="Artiguenave F."/>
            <person name="Aury J.M."/>
            <person name="Ballario P."/>
            <person name="Bolchi A."/>
            <person name="Brenna A."/>
            <person name="Brun A."/>
            <person name="Buee M."/>
            <person name="Cantarel B."/>
            <person name="Chevalier G."/>
            <person name="Couloux A."/>
            <person name="Da Silva C."/>
            <person name="Denoeud F."/>
            <person name="Duplessis S."/>
            <person name="Ghignone S."/>
            <person name="Hilselberger B."/>
            <person name="Iotti M."/>
            <person name="Marcais B."/>
            <person name="Mello A."/>
            <person name="Miranda M."/>
            <person name="Pacioni G."/>
            <person name="Quesneville H."/>
            <person name="Riccioni C."/>
            <person name="Ruotolo R."/>
            <person name="Splivallo R."/>
            <person name="Stocchi V."/>
            <person name="Tisserant E."/>
            <person name="Viscomi A.R."/>
            <person name="Zambonelli A."/>
            <person name="Zampieri E."/>
            <person name="Henrissat B."/>
            <person name="Lebrun M.H."/>
            <person name="Paolocci F."/>
            <person name="Bonfante P."/>
            <person name="Ottonello S."/>
            <person name="Wincker P."/>
        </authorList>
    </citation>
    <scope>NUCLEOTIDE SEQUENCE [LARGE SCALE GENOMIC DNA]</scope>
    <source>
        <strain evidence="2 3">Mel28</strain>
    </source>
</reference>
<dbReference type="GO" id="GO:0003713">
    <property type="term" value="F:transcription coactivator activity"/>
    <property type="evidence" value="ECO:0007669"/>
    <property type="project" value="TreeGrafter"/>
</dbReference>
<evidence type="ECO:0000256" key="1">
    <source>
        <dbReference type="SAM" id="MobiDB-lite"/>
    </source>
</evidence>
<evidence type="ECO:0000313" key="2">
    <source>
        <dbReference type="EMBL" id="CAZ81114.1"/>
    </source>
</evidence>
<feature type="compositionally biased region" description="Polar residues" evidence="1">
    <location>
        <begin position="191"/>
        <end position="202"/>
    </location>
</feature>
<feature type="compositionally biased region" description="Low complexity" evidence="1">
    <location>
        <begin position="397"/>
        <end position="413"/>
    </location>
</feature>
<feature type="compositionally biased region" description="Low complexity" evidence="1">
    <location>
        <begin position="827"/>
        <end position="838"/>
    </location>
</feature>
<dbReference type="InParanoid" id="D5G9C1"/>
<feature type="region of interest" description="Disordered" evidence="1">
    <location>
        <begin position="1320"/>
        <end position="1343"/>
    </location>
</feature>
<feature type="compositionally biased region" description="Basic residues" evidence="1">
    <location>
        <begin position="683"/>
        <end position="694"/>
    </location>
</feature>
<feature type="compositionally biased region" description="Basic and acidic residues" evidence="1">
    <location>
        <begin position="695"/>
        <end position="709"/>
    </location>
</feature>
<feature type="compositionally biased region" description="Pro residues" evidence="1">
    <location>
        <begin position="710"/>
        <end position="723"/>
    </location>
</feature>
<dbReference type="KEGG" id="tml:GSTUM_00003311001"/>
<feature type="compositionally biased region" description="Low complexity" evidence="1">
    <location>
        <begin position="421"/>
        <end position="447"/>
    </location>
</feature>
<feature type="compositionally biased region" description="Acidic residues" evidence="1">
    <location>
        <begin position="489"/>
        <end position="498"/>
    </location>
</feature>
<feature type="compositionally biased region" description="Low complexity" evidence="1">
    <location>
        <begin position="296"/>
        <end position="307"/>
    </location>
</feature>
<feature type="region of interest" description="Disordered" evidence="1">
    <location>
        <begin position="615"/>
        <end position="663"/>
    </location>
</feature>
<gene>
    <name evidence="2" type="ORF">GSTUM_00003311001</name>
</gene>
<keyword evidence="3" id="KW-1185">Reference proteome</keyword>
<feature type="compositionally biased region" description="Polar residues" evidence="1">
    <location>
        <begin position="462"/>
        <end position="479"/>
    </location>
</feature>
<dbReference type="Proteomes" id="UP000006911">
    <property type="component" value="Unassembled WGS sequence"/>
</dbReference>
<accession>D5G9C1</accession>
<evidence type="ECO:0000313" key="3">
    <source>
        <dbReference type="Proteomes" id="UP000006911"/>
    </source>
</evidence>
<proteinExistence type="predicted"/>
<feature type="compositionally biased region" description="Low complexity" evidence="1">
    <location>
        <begin position="206"/>
        <end position="226"/>
    </location>
</feature>
<dbReference type="GO" id="GO:0045944">
    <property type="term" value="P:positive regulation of transcription by RNA polymerase II"/>
    <property type="evidence" value="ECO:0007669"/>
    <property type="project" value="TreeGrafter"/>
</dbReference>
<feature type="region of interest" description="Disordered" evidence="1">
    <location>
        <begin position="679"/>
        <end position="726"/>
    </location>
</feature>
<feature type="compositionally biased region" description="Pro residues" evidence="1">
    <location>
        <begin position="42"/>
        <end position="63"/>
    </location>
</feature>
<feature type="compositionally biased region" description="Basic and acidic residues" evidence="1">
    <location>
        <begin position="619"/>
        <end position="629"/>
    </location>
</feature>
<organism evidence="2 3">
    <name type="scientific">Tuber melanosporum (strain Mel28)</name>
    <name type="common">Perigord black truffle</name>
    <dbReference type="NCBI Taxonomy" id="656061"/>
    <lineage>
        <taxon>Eukaryota</taxon>
        <taxon>Fungi</taxon>
        <taxon>Dikarya</taxon>
        <taxon>Ascomycota</taxon>
        <taxon>Pezizomycotina</taxon>
        <taxon>Pezizomycetes</taxon>
        <taxon>Pezizales</taxon>
        <taxon>Tuberaceae</taxon>
        <taxon>Tuber</taxon>
    </lineage>
</organism>
<feature type="compositionally biased region" description="Acidic residues" evidence="1">
    <location>
        <begin position="167"/>
        <end position="177"/>
    </location>
</feature>
<dbReference type="HOGENOM" id="CLU_258207_0_0_1"/>
<dbReference type="eggNOG" id="ENOG502QPQC">
    <property type="taxonomic scope" value="Eukaryota"/>
</dbReference>